<dbReference type="AlphaFoldDB" id="E8R3D9"/>
<evidence type="ECO:0000313" key="1">
    <source>
        <dbReference type="EMBL" id="ADV63649.1"/>
    </source>
</evidence>
<proteinExistence type="predicted"/>
<dbReference type="SUPFAM" id="SSF53649">
    <property type="entry name" value="Alkaline phosphatase-like"/>
    <property type="match status" value="1"/>
</dbReference>
<keyword evidence="2" id="KW-1185">Reference proteome</keyword>
<dbReference type="InterPro" id="IPR010869">
    <property type="entry name" value="DUF1501"/>
</dbReference>
<dbReference type="PANTHER" id="PTHR43737">
    <property type="entry name" value="BLL7424 PROTEIN"/>
    <property type="match status" value="1"/>
</dbReference>
<dbReference type="InterPro" id="IPR006311">
    <property type="entry name" value="TAT_signal"/>
</dbReference>
<evidence type="ECO:0000313" key="2">
    <source>
        <dbReference type="Proteomes" id="UP000008631"/>
    </source>
</evidence>
<dbReference type="InParanoid" id="E8R3D9"/>
<gene>
    <name evidence="1" type="ordered locus">Isop_3084</name>
</gene>
<accession>E8R3D9</accession>
<dbReference type="Proteomes" id="UP000008631">
    <property type="component" value="Chromosome"/>
</dbReference>
<dbReference type="STRING" id="575540.Isop_3084"/>
<dbReference type="EMBL" id="CP002353">
    <property type="protein sequence ID" value="ADV63649.1"/>
    <property type="molecule type" value="Genomic_DNA"/>
</dbReference>
<protein>
    <recommendedName>
        <fullName evidence="3">Sulfatase</fullName>
    </recommendedName>
</protein>
<dbReference type="PANTHER" id="PTHR43737:SF1">
    <property type="entry name" value="DUF1501 DOMAIN-CONTAINING PROTEIN"/>
    <property type="match status" value="1"/>
</dbReference>
<dbReference type="eggNOG" id="COG4102">
    <property type="taxonomic scope" value="Bacteria"/>
</dbReference>
<reference key="1">
    <citation type="submission" date="2010-11" db="EMBL/GenBank/DDBJ databases">
        <title>The complete sequence of chromosome of Isophaera pallida ATCC 43644.</title>
        <authorList>
            <consortium name="US DOE Joint Genome Institute (JGI-PGF)"/>
            <person name="Lucas S."/>
            <person name="Copeland A."/>
            <person name="Lapidus A."/>
            <person name="Bruce D."/>
            <person name="Goodwin L."/>
            <person name="Pitluck S."/>
            <person name="Kyrpides N."/>
            <person name="Mavromatis K."/>
            <person name="Pagani I."/>
            <person name="Ivanova N."/>
            <person name="Saunders E."/>
            <person name="Brettin T."/>
            <person name="Detter J.C."/>
            <person name="Han C."/>
            <person name="Tapia R."/>
            <person name="Land M."/>
            <person name="Hauser L."/>
            <person name="Markowitz V."/>
            <person name="Cheng J.-F."/>
            <person name="Hugenholtz P."/>
            <person name="Woyke T."/>
            <person name="Wu D."/>
            <person name="Eisen J.A."/>
        </authorList>
    </citation>
    <scope>NUCLEOTIDE SEQUENCE</scope>
    <source>
        <strain>ATCC 43644</strain>
    </source>
</reference>
<name>E8R3D9_ISOPI</name>
<dbReference type="Gene3D" id="3.40.720.10">
    <property type="entry name" value="Alkaline Phosphatase, subunit A"/>
    <property type="match status" value="1"/>
</dbReference>
<dbReference type="KEGG" id="ipa:Isop_3084"/>
<reference evidence="1 2" key="2">
    <citation type="journal article" date="2011" name="Stand. Genomic Sci.">
        <title>Complete genome sequence of Isosphaera pallida type strain (IS1B).</title>
        <authorList>
            <consortium name="US DOE Joint Genome Institute (JGI-PGF)"/>
            <person name="Goker M."/>
            <person name="Cleland D."/>
            <person name="Saunders E."/>
            <person name="Lapidus A."/>
            <person name="Nolan M."/>
            <person name="Lucas S."/>
            <person name="Hammon N."/>
            <person name="Deshpande S."/>
            <person name="Cheng J.F."/>
            <person name="Tapia R."/>
            <person name="Han C."/>
            <person name="Goodwin L."/>
            <person name="Pitluck S."/>
            <person name="Liolios K."/>
            <person name="Pagani I."/>
            <person name="Ivanova N."/>
            <person name="Mavromatis K."/>
            <person name="Pati A."/>
            <person name="Chen A."/>
            <person name="Palaniappan K."/>
            <person name="Land M."/>
            <person name="Hauser L."/>
            <person name="Chang Y.J."/>
            <person name="Jeffries C.D."/>
            <person name="Detter J.C."/>
            <person name="Beck B."/>
            <person name="Woyke T."/>
            <person name="Bristow J."/>
            <person name="Eisen J.A."/>
            <person name="Markowitz V."/>
            <person name="Hugenholtz P."/>
            <person name="Kyrpides N.C."/>
            <person name="Klenk H.P."/>
        </authorList>
    </citation>
    <scope>NUCLEOTIDE SEQUENCE [LARGE SCALE GENOMIC DNA]</scope>
    <source>
        <strain evidence="2">ATCC 43644 / DSM 9630 / IS1B</strain>
    </source>
</reference>
<dbReference type="RefSeq" id="WP_013565937.1">
    <property type="nucleotide sequence ID" value="NC_014962.1"/>
</dbReference>
<dbReference type="InterPro" id="IPR017850">
    <property type="entry name" value="Alkaline_phosphatase_core_sf"/>
</dbReference>
<evidence type="ECO:0008006" key="3">
    <source>
        <dbReference type="Google" id="ProtNLM"/>
    </source>
</evidence>
<dbReference type="Pfam" id="PF07394">
    <property type="entry name" value="DUF1501"/>
    <property type="match status" value="1"/>
</dbReference>
<sequence length="500" mass="55230">MKTHHHHQLFDSATRRGFLRDLGLGFGGLALGTMLAQDLLPISSQAKADEHLGWRPPDGRPHFAPKAKSVIWMFMIGGVSQVESFDPKPELDRHDGKTIAETPHASILESPYVKKNVRELVAGLHPVQPKIMRMQVGYRRHGQSGLAISDWWPHLSRHIDDLAIVRSMWTTDNDHGAQLQFHTGRHVLEGRLPTIGSWVHYGLGTMNENLPKYVVLGTPLADCCGGIGGQGSGYLGPEHEGVQLKVDPREPIPYASPAKPVPDDLQRRKFALIDRLDRLVAQDHPDDPAITARIQSYELAFRMQMAVPEALDFKHESEETTQLYGLHQDATRDFGAQCLAARRLVERGVRFVQLFHGSNGGAGAWDAHGGLKANHAQQCAQVDQPIAALLTDLKRRGLLEETLVVWATEFGRTPGSQGTDGRDHHPYGFSVWMAGGGLKGGVAHGATDELGFHAVENRHYVTDIHATVLHALGLDSRRLEVPGHRRLDIDHGQPILELFA</sequence>
<dbReference type="OrthoDB" id="127333at2"/>
<dbReference type="PROSITE" id="PS51318">
    <property type="entry name" value="TAT"/>
    <property type="match status" value="1"/>
</dbReference>
<dbReference type="HOGENOM" id="CLU_035908_0_0_0"/>
<organism evidence="1 2">
    <name type="scientific">Isosphaera pallida (strain ATCC 43644 / DSM 9630 / IS1B)</name>
    <dbReference type="NCBI Taxonomy" id="575540"/>
    <lineage>
        <taxon>Bacteria</taxon>
        <taxon>Pseudomonadati</taxon>
        <taxon>Planctomycetota</taxon>
        <taxon>Planctomycetia</taxon>
        <taxon>Isosphaerales</taxon>
        <taxon>Isosphaeraceae</taxon>
        <taxon>Isosphaera</taxon>
    </lineage>
</organism>